<protein>
    <submittedName>
        <fullName evidence="2">MarR family winged helix-turn-helix transcriptional regulator</fullName>
    </submittedName>
</protein>
<dbReference type="InterPro" id="IPR039422">
    <property type="entry name" value="MarR/SlyA-like"/>
</dbReference>
<evidence type="ECO:0000313" key="2">
    <source>
        <dbReference type="EMBL" id="MDA3623872.1"/>
    </source>
</evidence>
<dbReference type="PANTHER" id="PTHR33164:SF95">
    <property type="entry name" value="TRANSCRIPTIONAL REGULATOR"/>
    <property type="match status" value="1"/>
</dbReference>
<comment type="caution">
    <text evidence="2">The sequence shown here is derived from an EMBL/GenBank/DDBJ whole genome shotgun (WGS) entry which is preliminary data.</text>
</comment>
<organism evidence="2 3">
    <name type="scientific">Saccharopolyspora oryzae</name>
    <dbReference type="NCBI Taxonomy" id="2997343"/>
    <lineage>
        <taxon>Bacteria</taxon>
        <taxon>Bacillati</taxon>
        <taxon>Actinomycetota</taxon>
        <taxon>Actinomycetes</taxon>
        <taxon>Pseudonocardiales</taxon>
        <taxon>Pseudonocardiaceae</taxon>
        <taxon>Saccharopolyspora</taxon>
    </lineage>
</organism>
<dbReference type="EMBL" id="JAQGLA010000001">
    <property type="protein sequence ID" value="MDA3623872.1"/>
    <property type="molecule type" value="Genomic_DNA"/>
</dbReference>
<dbReference type="PANTHER" id="PTHR33164">
    <property type="entry name" value="TRANSCRIPTIONAL REGULATOR, MARR FAMILY"/>
    <property type="match status" value="1"/>
</dbReference>
<dbReference type="Pfam" id="PF01047">
    <property type="entry name" value="MarR"/>
    <property type="match status" value="1"/>
</dbReference>
<dbReference type="Gene3D" id="1.10.10.10">
    <property type="entry name" value="Winged helix-like DNA-binding domain superfamily/Winged helix DNA-binding domain"/>
    <property type="match status" value="1"/>
</dbReference>
<reference evidence="2 3" key="1">
    <citation type="submission" date="2022-11" db="EMBL/GenBank/DDBJ databases">
        <title>Draft genome sequence of Saccharopolyspora sp. WRP15-2 isolated from rhizosphere soils of wild rice in Thailand.</title>
        <authorList>
            <person name="Duangmal K."/>
            <person name="Kammanee S."/>
            <person name="Muangham S."/>
        </authorList>
    </citation>
    <scope>NUCLEOTIDE SEQUENCE [LARGE SCALE GENOMIC DNA]</scope>
    <source>
        <strain evidence="2 3">WRP15-2</strain>
    </source>
</reference>
<dbReference type="InterPro" id="IPR000835">
    <property type="entry name" value="HTH_MarR-typ"/>
</dbReference>
<sequence>MTSEADVAEVLTAAIGGLGPLTRRLYQVHTRLWHEQVDRDLTGPQFTVLSLLDIHGDMDQGTLGSLAHLDKSTAAPLLDRLRRRGLVEFAKDDADRRRKLVALTADGRELAERLAPSVIAISEQMLAVFTPEERQHFLVLLHRLLEAPQTEEP</sequence>
<dbReference type="SUPFAM" id="SSF46785">
    <property type="entry name" value="Winged helix' DNA-binding domain"/>
    <property type="match status" value="1"/>
</dbReference>
<feature type="domain" description="HTH marR-type" evidence="1">
    <location>
        <begin position="18"/>
        <end position="146"/>
    </location>
</feature>
<name>A0ABT4UQ71_9PSEU</name>
<dbReference type="InterPro" id="IPR036388">
    <property type="entry name" value="WH-like_DNA-bd_sf"/>
</dbReference>
<dbReference type="PROSITE" id="PS50995">
    <property type="entry name" value="HTH_MARR_2"/>
    <property type="match status" value="1"/>
</dbReference>
<dbReference type="SMART" id="SM00347">
    <property type="entry name" value="HTH_MARR"/>
    <property type="match status" value="1"/>
</dbReference>
<gene>
    <name evidence="2" type="ORF">OU415_00410</name>
</gene>
<dbReference type="InterPro" id="IPR036390">
    <property type="entry name" value="WH_DNA-bd_sf"/>
</dbReference>
<evidence type="ECO:0000313" key="3">
    <source>
        <dbReference type="Proteomes" id="UP001210380"/>
    </source>
</evidence>
<evidence type="ECO:0000259" key="1">
    <source>
        <dbReference type="PROSITE" id="PS50995"/>
    </source>
</evidence>
<keyword evidence="3" id="KW-1185">Reference proteome</keyword>
<dbReference type="PRINTS" id="PR00598">
    <property type="entry name" value="HTHMARR"/>
</dbReference>
<accession>A0ABT4UQ71</accession>
<dbReference type="Proteomes" id="UP001210380">
    <property type="component" value="Unassembled WGS sequence"/>
</dbReference>
<proteinExistence type="predicted"/>
<dbReference type="RefSeq" id="WP_270946440.1">
    <property type="nucleotide sequence ID" value="NZ_JAQGLA010000001.1"/>
</dbReference>